<evidence type="ECO:0000256" key="1">
    <source>
        <dbReference type="SAM" id="MobiDB-lite"/>
    </source>
</evidence>
<comment type="caution">
    <text evidence="2">The sequence shown here is derived from an EMBL/GenBank/DDBJ whole genome shotgun (WGS) entry which is preliminary data.</text>
</comment>
<feature type="region of interest" description="Disordered" evidence="1">
    <location>
        <begin position="155"/>
        <end position="227"/>
    </location>
</feature>
<evidence type="ECO:0000313" key="2">
    <source>
        <dbReference type="EMBL" id="RFU73350.1"/>
    </source>
</evidence>
<feature type="compositionally biased region" description="Basic and acidic residues" evidence="1">
    <location>
        <begin position="206"/>
        <end position="220"/>
    </location>
</feature>
<feature type="compositionally biased region" description="Basic and acidic residues" evidence="1">
    <location>
        <begin position="189"/>
        <end position="199"/>
    </location>
</feature>
<dbReference type="EMBL" id="PXOA01000659">
    <property type="protein sequence ID" value="RFU73350.1"/>
    <property type="molecule type" value="Genomic_DNA"/>
</dbReference>
<name>A0A395NB72_TRIAR</name>
<evidence type="ECO:0000313" key="3">
    <source>
        <dbReference type="Proteomes" id="UP000266272"/>
    </source>
</evidence>
<dbReference type="AlphaFoldDB" id="A0A395NB72"/>
<sequence length="270" mass="28771">MGVSSGCDAILLVGKQRYRQDEEPTSPRRLASSSRATKPRRVLGRCWGAGATPCHAVPRQISSQAQLLYQGITSIASQYMPVSNQQPSTTSALPMFRPGVVRLLTSHRARHLRIAAGALALRYQRKPLGVMLAPPAAVPSAWCRFFWWSPTASTSAGQGPANEMRAGKSQSKDGCPMLGGNGVGLGLSEKGEEKGEKKRASYGKAELADAVREPEDKDGGSWRGKANRSSVIAMRASPPRRALGARHPPPLVLVGAREASMGGALMPFSC</sequence>
<organism evidence="2 3">
    <name type="scientific">Trichoderma arundinaceum</name>
    <dbReference type="NCBI Taxonomy" id="490622"/>
    <lineage>
        <taxon>Eukaryota</taxon>
        <taxon>Fungi</taxon>
        <taxon>Dikarya</taxon>
        <taxon>Ascomycota</taxon>
        <taxon>Pezizomycotina</taxon>
        <taxon>Sordariomycetes</taxon>
        <taxon>Hypocreomycetidae</taxon>
        <taxon>Hypocreales</taxon>
        <taxon>Hypocreaceae</taxon>
        <taxon>Trichoderma</taxon>
    </lineage>
</organism>
<feature type="region of interest" description="Disordered" evidence="1">
    <location>
        <begin position="18"/>
        <end position="37"/>
    </location>
</feature>
<proteinExistence type="predicted"/>
<protein>
    <submittedName>
        <fullName evidence="2">Uncharacterized protein</fullName>
    </submittedName>
</protein>
<accession>A0A395NB72</accession>
<keyword evidence="3" id="KW-1185">Reference proteome</keyword>
<dbReference type="Proteomes" id="UP000266272">
    <property type="component" value="Unassembled WGS sequence"/>
</dbReference>
<gene>
    <name evidence="2" type="ORF">TARUN_8911</name>
</gene>
<reference evidence="2 3" key="1">
    <citation type="journal article" date="2018" name="PLoS Pathog.">
        <title>Evolution of structural diversity of trichothecenes, a family of toxins produced by plant pathogenic and entomopathogenic fungi.</title>
        <authorList>
            <person name="Proctor R.H."/>
            <person name="McCormick S.P."/>
            <person name="Kim H.S."/>
            <person name="Cardoza R.E."/>
            <person name="Stanley A.M."/>
            <person name="Lindo L."/>
            <person name="Kelly A."/>
            <person name="Brown D.W."/>
            <person name="Lee T."/>
            <person name="Vaughan M.M."/>
            <person name="Alexander N.J."/>
            <person name="Busman M."/>
            <person name="Gutierrez S."/>
        </authorList>
    </citation>
    <scope>NUCLEOTIDE SEQUENCE [LARGE SCALE GENOMIC DNA]</scope>
    <source>
        <strain evidence="2 3">IBT 40837</strain>
    </source>
</reference>